<dbReference type="InterPro" id="IPR036894">
    <property type="entry name" value="YbaB-like_sf"/>
</dbReference>
<sequence length="178" mass="18616">MAFVSACGINAAALSARQSTLCSKPAAVRRASATLVMQDKKGGGLFGNFPGMGGGDSKPAGGGGNPFGGMGNIMEAMKTAKLFTEETKVMQDELKNRELEVTSKDGMVKMVITGQQVPVRCDISDELLQKGADAVSASVTEAMLEAYAQSKALMQKEFQQIAQKYNLPAGMAEGGMPQ</sequence>
<dbReference type="PANTHER" id="PTHR33449:SF1">
    <property type="entry name" value="NUCLEOID-ASSOCIATED PROTEIN YBAB"/>
    <property type="match status" value="1"/>
</dbReference>
<dbReference type="OrthoDB" id="2020094at2759"/>
<dbReference type="InterPro" id="IPR004401">
    <property type="entry name" value="YbaB/EbfC"/>
</dbReference>
<evidence type="ECO:0000256" key="1">
    <source>
        <dbReference type="ARBA" id="ARBA00023125"/>
    </source>
</evidence>
<dbReference type="NCBIfam" id="TIGR00103">
    <property type="entry name" value="DNA_YbaB_EbfC"/>
    <property type="match status" value="1"/>
</dbReference>
<evidence type="ECO:0000313" key="2">
    <source>
        <dbReference type="EMBL" id="KAA8497377.1"/>
    </source>
</evidence>
<keyword evidence="3" id="KW-1185">Reference proteome</keyword>
<proteinExistence type="predicted"/>
<reference evidence="3" key="1">
    <citation type="journal article" date="2019" name="Nat. Commun.">
        <title>Expansion of phycobilisome linker gene families in mesophilic red algae.</title>
        <authorList>
            <person name="Lee J."/>
            <person name="Kim D."/>
            <person name="Bhattacharya D."/>
            <person name="Yoon H.S."/>
        </authorList>
    </citation>
    <scope>NUCLEOTIDE SEQUENCE [LARGE SCALE GENOMIC DNA]</scope>
    <source>
        <strain evidence="3">CCMP 1328</strain>
    </source>
</reference>
<dbReference type="Pfam" id="PF02575">
    <property type="entry name" value="YbaB_DNA_bd"/>
    <property type="match status" value="1"/>
</dbReference>
<dbReference type="SUPFAM" id="SSF82607">
    <property type="entry name" value="YbaB-like"/>
    <property type="match status" value="1"/>
</dbReference>
<dbReference type="GO" id="GO:0003677">
    <property type="term" value="F:DNA binding"/>
    <property type="evidence" value="ECO:0007669"/>
    <property type="project" value="UniProtKB-KW"/>
</dbReference>
<dbReference type="EMBL" id="VRMN01000002">
    <property type="protein sequence ID" value="KAA8497377.1"/>
    <property type="molecule type" value="Genomic_DNA"/>
</dbReference>
<dbReference type="Proteomes" id="UP000324585">
    <property type="component" value="Unassembled WGS sequence"/>
</dbReference>
<dbReference type="AlphaFoldDB" id="A0A5J4Z411"/>
<name>A0A5J4Z411_PORPP</name>
<gene>
    <name evidence="2" type="ORF">FVE85_1106</name>
</gene>
<dbReference type="Gene3D" id="3.30.1310.10">
    <property type="entry name" value="Nucleoid-associated protein YbaB-like domain"/>
    <property type="match status" value="1"/>
</dbReference>
<protein>
    <submittedName>
        <fullName evidence="2">Nucleoid-associated protein</fullName>
    </submittedName>
</protein>
<dbReference type="GO" id="GO:0005829">
    <property type="term" value="C:cytosol"/>
    <property type="evidence" value="ECO:0007669"/>
    <property type="project" value="TreeGrafter"/>
</dbReference>
<dbReference type="OMA" id="RHFGHIQ"/>
<organism evidence="2 3">
    <name type="scientific">Porphyridium purpureum</name>
    <name type="common">Red alga</name>
    <name type="synonym">Porphyridium cruentum</name>
    <dbReference type="NCBI Taxonomy" id="35688"/>
    <lineage>
        <taxon>Eukaryota</taxon>
        <taxon>Rhodophyta</taxon>
        <taxon>Bangiophyceae</taxon>
        <taxon>Porphyridiales</taxon>
        <taxon>Porphyridiaceae</taxon>
        <taxon>Porphyridium</taxon>
    </lineage>
</organism>
<comment type="caution">
    <text evidence="2">The sequence shown here is derived from an EMBL/GenBank/DDBJ whole genome shotgun (WGS) entry which is preliminary data.</text>
</comment>
<accession>A0A5J4Z411</accession>
<keyword evidence="1" id="KW-0238">DNA-binding</keyword>
<evidence type="ECO:0000313" key="3">
    <source>
        <dbReference type="Proteomes" id="UP000324585"/>
    </source>
</evidence>
<dbReference type="PANTHER" id="PTHR33449">
    <property type="entry name" value="NUCLEOID-ASSOCIATED PROTEIN YBAB"/>
    <property type="match status" value="1"/>
</dbReference>